<proteinExistence type="evidence at transcript level"/>
<protein>
    <submittedName>
        <fullName evidence="3">Guanine nucleotide-binding protein subunit beta-like protein 1</fullName>
    </submittedName>
</protein>
<evidence type="ECO:0000256" key="1">
    <source>
        <dbReference type="ARBA" id="ARBA00022574"/>
    </source>
</evidence>
<dbReference type="VEuPathDB" id="PiroplasmaDB:BBOV_III009925"/>
<evidence type="ECO:0000256" key="2">
    <source>
        <dbReference type="ARBA" id="ARBA00022737"/>
    </source>
</evidence>
<dbReference type="EMBL" id="AK440490">
    <property type="protein sequence ID" value="BAN64284.1"/>
    <property type="molecule type" value="mRNA"/>
</dbReference>
<name>S6BDZ0_BABBO</name>
<dbReference type="PANTHER" id="PTHR19854:SF1">
    <property type="entry name" value="GUANINE NUCLEOTIDE-BINDING PROTEIN SUBUNIT BETA-LIKE PROTEIN 1"/>
    <property type="match status" value="1"/>
</dbReference>
<organism evidence="3">
    <name type="scientific">Babesia bovis</name>
    <dbReference type="NCBI Taxonomy" id="5865"/>
    <lineage>
        <taxon>Eukaryota</taxon>
        <taxon>Sar</taxon>
        <taxon>Alveolata</taxon>
        <taxon>Apicomplexa</taxon>
        <taxon>Aconoidasida</taxon>
        <taxon>Piroplasmida</taxon>
        <taxon>Babesiidae</taxon>
        <taxon>Babesia</taxon>
    </lineage>
</organism>
<dbReference type="PANTHER" id="PTHR19854">
    <property type="entry name" value="TRANSDUCIN BETA-LIKE 3"/>
    <property type="match status" value="1"/>
</dbReference>
<dbReference type="InterPro" id="IPR015943">
    <property type="entry name" value="WD40/YVTN_repeat-like_dom_sf"/>
</dbReference>
<evidence type="ECO:0000313" key="3">
    <source>
        <dbReference type="EMBL" id="BAN64284.1"/>
    </source>
</evidence>
<dbReference type="Gene3D" id="2.130.10.10">
    <property type="entry name" value="YVTN repeat-like/Quinoprotein amine dehydrogenase"/>
    <property type="match status" value="2"/>
</dbReference>
<keyword evidence="1" id="KW-0853">WD repeat</keyword>
<dbReference type="InterPro" id="IPR036322">
    <property type="entry name" value="WD40_repeat_dom_sf"/>
</dbReference>
<dbReference type="SUPFAM" id="SSF50978">
    <property type="entry name" value="WD40 repeat-like"/>
    <property type="match status" value="1"/>
</dbReference>
<keyword evidence="2" id="KW-0677">Repeat</keyword>
<reference evidence="3" key="1">
    <citation type="journal article" date="2014" name="BMC Genomics">
        <title>The Babesia bovis gene and promoter model: an update from full-length EST analysis.</title>
        <authorList>
            <person name="Yamagishi J."/>
            <person name="Wakaguri H."/>
            <person name="Yokoyama N."/>
            <person name="Yamashita R."/>
            <person name="Suzuki Y."/>
            <person name="Xuan X."/>
            <person name="Igarashi I."/>
        </authorList>
    </citation>
    <scope>NUCLEOTIDE SEQUENCE</scope>
    <source>
        <strain evidence="3">Texas</strain>
    </source>
</reference>
<dbReference type="AlphaFoldDB" id="S6BDZ0"/>
<sequence length="252" mass="26988">MLAVQHKSGFSVFDLKTDTTLYNADVNYSNFSHICFCSSASLLLCPSGINSIACYDVRTAIGSSDHQNGATGPSSISIELLAPTEGSTDIGCLQHIETFPHSSGYRIIAGYETGLVSIFDLRKPQHALMTHTVNGIDTLTAFSVWRDVVLLGDSIGNVSMLHISSSSDVTTLKSHNIYKGEASTAGIGCLKIRPDGAITIACCWDYTIRVLETRSLYTKAIIAEHNDTIVDVCFNAQSGDFATCGLDGNAYA</sequence>
<accession>S6BDZ0</accession>